<evidence type="ECO:0000256" key="1">
    <source>
        <dbReference type="ARBA" id="ARBA00008455"/>
    </source>
</evidence>
<gene>
    <name evidence="3" type="ORF">TELCIR_15631</name>
</gene>
<dbReference type="Gene3D" id="3.90.70.10">
    <property type="entry name" value="Cysteine proteinases"/>
    <property type="match status" value="1"/>
</dbReference>
<dbReference type="GO" id="GO:0006508">
    <property type="term" value="P:proteolysis"/>
    <property type="evidence" value="ECO:0007669"/>
    <property type="project" value="UniProtKB-KW"/>
</dbReference>
<dbReference type="GO" id="GO:0008234">
    <property type="term" value="F:cysteine-type peptidase activity"/>
    <property type="evidence" value="ECO:0007669"/>
    <property type="project" value="InterPro"/>
</dbReference>
<dbReference type="SUPFAM" id="SSF54001">
    <property type="entry name" value="Cysteine proteinases"/>
    <property type="match status" value="1"/>
</dbReference>
<keyword evidence="3" id="KW-0645">Protease</keyword>
<evidence type="ECO:0000313" key="3">
    <source>
        <dbReference type="EMBL" id="PIO62795.1"/>
    </source>
</evidence>
<dbReference type="PANTHER" id="PTHR12411">
    <property type="entry name" value="CYSTEINE PROTEASE FAMILY C1-RELATED"/>
    <property type="match status" value="1"/>
</dbReference>
<dbReference type="Pfam" id="PF00112">
    <property type="entry name" value="Peptidase_C1"/>
    <property type="match status" value="1"/>
</dbReference>
<dbReference type="InterPro" id="IPR025660">
    <property type="entry name" value="Pept_his_AS"/>
</dbReference>
<reference evidence="3 4" key="1">
    <citation type="submission" date="2015-09" db="EMBL/GenBank/DDBJ databases">
        <title>Draft genome of the parasitic nematode Teladorsagia circumcincta isolate WARC Sus (inbred).</title>
        <authorList>
            <person name="Mitreva M."/>
        </authorList>
    </citation>
    <scope>NUCLEOTIDE SEQUENCE [LARGE SCALE GENOMIC DNA]</scope>
    <source>
        <strain evidence="3 4">S</strain>
    </source>
</reference>
<comment type="similarity">
    <text evidence="1">Belongs to the peptidase C1 family.</text>
</comment>
<evidence type="ECO:0000259" key="2">
    <source>
        <dbReference type="SMART" id="SM00645"/>
    </source>
</evidence>
<feature type="domain" description="Peptidase C1A papain C-terminal" evidence="2">
    <location>
        <begin position="1"/>
        <end position="122"/>
    </location>
</feature>
<dbReference type="InterPro" id="IPR038765">
    <property type="entry name" value="Papain-like_cys_pep_sf"/>
</dbReference>
<dbReference type="SMART" id="SM00645">
    <property type="entry name" value="Pept_C1"/>
    <property type="match status" value="1"/>
</dbReference>
<evidence type="ECO:0000313" key="4">
    <source>
        <dbReference type="Proteomes" id="UP000230423"/>
    </source>
</evidence>
<accession>A0A2G9TXX9</accession>
<proteinExistence type="inferred from homology"/>
<sequence length="138" mass="15268">FDARVEWSYCSSIHLIIDQAACGKTGYYLPRSVQAIQREIMKRGPVTAGYTIYADFLHYRRGIYKRIAGKTIGGHSVKIVGWGKERHIPYWIVANSWGTGWGEEAYLEAAANSYNSNTTPGIAIACHVTGTVVLGGRE</sequence>
<dbReference type="OrthoDB" id="65740at2759"/>
<keyword evidence="3" id="KW-0378">Hydrolase</keyword>
<name>A0A2G9TXX9_TELCI</name>
<dbReference type="Proteomes" id="UP000230423">
    <property type="component" value="Unassembled WGS sequence"/>
</dbReference>
<dbReference type="AlphaFoldDB" id="A0A2G9TXX9"/>
<dbReference type="InterPro" id="IPR000668">
    <property type="entry name" value="Peptidase_C1A_C"/>
</dbReference>
<feature type="non-terminal residue" evidence="3">
    <location>
        <position position="1"/>
    </location>
</feature>
<dbReference type="PROSITE" id="PS00639">
    <property type="entry name" value="THIOL_PROTEASE_HIS"/>
    <property type="match status" value="1"/>
</dbReference>
<keyword evidence="4" id="KW-1185">Reference proteome</keyword>
<organism evidence="3 4">
    <name type="scientific">Teladorsagia circumcincta</name>
    <name type="common">Brown stomach worm</name>
    <name type="synonym">Ostertagia circumcincta</name>
    <dbReference type="NCBI Taxonomy" id="45464"/>
    <lineage>
        <taxon>Eukaryota</taxon>
        <taxon>Metazoa</taxon>
        <taxon>Ecdysozoa</taxon>
        <taxon>Nematoda</taxon>
        <taxon>Chromadorea</taxon>
        <taxon>Rhabditida</taxon>
        <taxon>Rhabditina</taxon>
        <taxon>Rhabditomorpha</taxon>
        <taxon>Strongyloidea</taxon>
        <taxon>Trichostrongylidae</taxon>
        <taxon>Teladorsagia</taxon>
    </lineage>
</organism>
<protein>
    <submittedName>
        <fullName evidence="3">Papain family cysteine protease</fullName>
    </submittedName>
</protein>
<dbReference type="InterPro" id="IPR013128">
    <property type="entry name" value="Peptidase_C1A"/>
</dbReference>
<dbReference type="EMBL" id="KZ351653">
    <property type="protein sequence ID" value="PIO62795.1"/>
    <property type="molecule type" value="Genomic_DNA"/>
</dbReference>